<feature type="binding site" description="axial binding residue" evidence="6">
    <location>
        <position position="448"/>
    </location>
    <ligand>
        <name>heme</name>
        <dbReference type="ChEBI" id="CHEBI:30413"/>
    </ligand>
    <ligandPart>
        <name>Fe</name>
        <dbReference type="ChEBI" id="CHEBI:18248"/>
    </ligandPart>
</feature>
<dbReference type="PROSITE" id="PS00086">
    <property type="entry name" value="CYTOCHROME_P450"/>
    <property type="match status" value="1"/>
</dbReference>
<dbReference type="InterPro" id="IPR017972">
    <property type="entry name" value="Cyt_P450_CS"/>
</dbReference>
<proteinExistence type="inferred from homology"/>
<evidence type="ECO:0000256" key="6">
    <source>
        <dbReference type="PIRSR" id="PIRSR602401-1"/>
    </source>
</evidence>
<dbReference type="AlphaFoldDB" id="A0AA39ZRB5"/>
<feature type="transmembrane region" description="Helical" evidence="8">
    <location>
        <begin position="227"/>
        <end position="247"/>
    </location>
</feature>
<evidence type="ECO:0000313" key="10">
    <source>
        <dbReference type="Proteomes" id="UP001172102"/>
    </source>
</evidence>
<dbReference type="PANTHER" id="PTHR24305:SF210">
    <property type="entry name" value="CYTOCHROME P450 MONOOXYGENASE ASQL-RELATED"/>
    <property type="match status" value="1"/>
</dbReference>
<comment type="similarity">
    <text evidence="2 7">Belongs to the cytochrome P450 family.</text>
</comment>
<dbReference type="SUPFAM" id="SSF48264">
    <property type="entry name" value="Cytochrome P450"/>
    <property type="match status" value="1"/>
</dbReference>
<evidence type="ECO:0000256" key="7">
    <source>
        <dbReference type="RuleBase" id="RU000461"/>
    </source>
</evidence>
<dbReference type="EMBL" id="JAUKUA010000009">
    <property type="protein sequence ID" value="KAK0702147.1"/>
    <property type="molecule type" value="Genomic_DNA"/>
</dbReference>
<dbReference type="GO" id="GO:0005506">
    <property type="term" value="F:iron ion binding"/>
    <property type="evidence" value="ECO:0007669"/>
    <property type="project" value="InterPro"/>
</dbReference>
<dbReference type="GO" id="GO:0004497">
    <property type="term" value="F:monooxygenase activity"/>
    <property type="evidence" value="ECO:0007669"/>
    <property type="project" value="UniProtKB-KW"/>
</dbReference>
<protein>
    <submittedName>
        <fullName evidence="9">Isotrichodermin C-15 hydroxylase</fullName>
    </submittedName>
</protein>
<dbReference type="GO" id="GO:0020037">
    <property type="term" value="F:heme binding"/>
    <property type="evidence" value="ECO:0007669"/>
    <property type="project" value="InterPro"/>
</dbReference>
<evidence type="ECO:0000256" key="4">
    <source>
        <dbReference type="ARBA" id="ARBA00022723"/>
    </source>
</evidence>
<dbReference type="InterPro" id="IPR002401">
    <property type="entry name" value="Cyt_P450_E_grp-I"/>
</dbReference>
<keyword evidence="7" id="KW-0560">Oxidoreductase</keyword>
<sequence length="505" mass="57494">MSAPFLWESVQGLPWLYVGTSLAALFVLVPVAFFIYNVWFHPLAGYPGPLLYRGSNLPKIVTQLGGNITMKMHELHEIYGPVVRVAPWELSYITAETWKDICLGRRGKEPMNLNTSYGITEMEHFGAFSILWQASHAQHARHRRVMAPAFSDKAMREQEPVFHKYVDLLVQRMRENSGAVIDLCAWFHFTTFDMIGDLTFGEPFDCLRDSQFHPWIHFILSRLRMMLYGQIVLTMGYGLGGLVKLIIPKNVMDEILKHVALTKDKVDRRREKPAGRLDFMTHILEQVEEKDGISLGELYANAQILVMAGSETSATLLTVAAFQLMKNPDARHKLEQEIRTTFARESDMTFASTSQLPYLNAVINESLRIQPPIPAAIHRYVPKEGAIIDGKFVAGGADVHVSQWAANHSESNFADPHLFVPERWLGDERYKDDNRDVFQPFSIGKRNCIGRSLALMETRLIIARLVWSFDMEIMAESLDWDVQKTFILYDKGPLKARLTEAVHGV</sequence>
<dbReference type="Proteomes" id="UP001172102">
    <property type="component" value="Unassembled WGS sequence"/>
</dbReference>
<dbReference type="CDD" id="cd11058">
    <property type="entry name" value="CYP60B-like"/>
    <property type="match status" value="1"/>
</dbReference>
<dbReference type="PRINTS" id="PR00463">
    <property type="entry name" value="EP450I"/>
</dbReference>
<keyword evidence="8" id="KW-1133">Transmembrane helix</keyword>
<evidence type="ECO:0000256" key="3">
    <source>
        <dbReference type="ARBA" id="ARBA00022617"/>
    </source>
</evidence>
<gene>
    <name evidence="9" type="ORF">B0H67DRAFT_523856</name>
</gene>
<comment type="cofactor">
    <cofactor evidence="1 6">
        <name>heme</name>
        <dbReference type="ChEBI" id="CHEBI:30413"/>
    </cofactor>
</comment>
<feature type="transmembrane region" description="Helical" evidence="8">
    <location>
        <begin position="15"/>
        <end position="36"/>
    </location>
</feature>
<keyword evidence="10" id="KW-1185">Reference proteome</keyword>
<name>A0AA39ZRB5_9PEZI</name>
<reference evidence="9" key="1">
    <citation type="submission" date="2023-06" db="EMBL/GenBank/DDBJ databases">
        <title>Genome-scale phylogeny and comparative genomics of the fungal order Sordariales.</title>
        <authorList>
            <consortium name="Lawrence Berkeley National Laboratory"/>
            <person name="Hensen N."/>
            <person name="Bonometti L."/>
            <person name="Westerberg I."/>
            <person name="Brannstrom I.O."/>
            <person name="Guillou S."/>
            <person name="Cros-Aarteil S."/>
            <person name="Calhoun S."/>
            <person name="Haridas S."/>
            <person name="Kuo A."/>
            <person name="Mondo S."/>
            <person name="Pangilinan J."/>
            <person name="Riley R."/>
            <person name="Labutti K."/>
            <person name="Andreopoulos B."/>
            <person name="Lipzen A."/>
            <person name="Chen C."/>
            <person name="Yanf M."/>
            <person name="Daum C."/>
            <person name="Ng V."/>
            <person name="Clum A."/>
            <person name="Steindorff A."/>
            <person name="Ohm R."/>
            <person name="Martin F."/>
            <person name="Silar P."/>
            <person name="Natvig D."/>
            <person name="Lalanne C."/>
            <person name="Gautier V."/>
            <person name="Ament-Velasquez S.L."/>
            <person name="Kruys A."/>
            <person name="Hutchinson M.I."/>
            <person name="Powell A.J."/>
            <person name="Barry K."/>
            <person name="Miller A.N."/>
            <person name="Grigoriev I.V."/>
            <person name="Debuchy R."/>
            <person name="Gladieux P."/>
            <person name="Thoren M.H."/>
            <person name="Johannesson H."/>
        </authorList>
    </citation>
    <scope>NUCLEOTIDE SEQUENCE</scope>
    <source>
        <strain evidence="9">SMH4607-1</strain>
    </source>
</reference>
<dbReference type="PANTHER" id="PTHR24305">
    <property type="entry name" value="CYTOCHROME P450"/>
    <property type="match status" value="1"/>
</dbReference>
<dbReference type="PRINTS" id="PR00385">
    <property type="entry name" value="P450"/>
</dbReference>
<keyword evidence="8" id="KW-0812">Transmembrane</keyword>
<evidence type="ECO:0000256" key="1">
    <source>
        <dbReference type="ARBA" id="ARBA00001971"/>
    </source>
</evidence>
<evidence type="ECO:0000256" key="8">
    <source>
        <dbReference type="SAM" id="Phobius"/>
    </source>
</evidence>
<keyword evidence="4 6" id="KW-0479">Metal-binding</keyword>
<evidence type="ECO:0000313" key="9">
    <source>
        <dbReference type="EMBL" id="KAK0702147.1"/>
    </source>
</evidence>
<dbReference type="InterPro" id="IPR001128">
    <property type="entry name" value="Cyt_P450"/>
</dbReference>
<keyword evidence="3 6" id="KW-0349">Heme</keyword>
<organism evidence="9 10">
    <name type="scientific">Lasiosphaeris hirsuta</name>
    <dbReference type="NCBI Taxonomy" id="260670"/>
    <lineage>
        <taxon>Eukaryota</taxon>
        <taxon>Fungi</taxon>
        <taxon>Dikarya</taxon>
        <taxon>Ascomycota</taxon>
        <taxon>Pezizomycotina</taxon>
        <taxon>Sordariomycetes</taxon>
        <taxon>Sordariomycetidae</taxon>
        <taxon>Sordariales</taxon>
        <taxon>Lasiosphaeriaceae</taxon>
        <taxon>Lasiosphaeris</taxon>
    </lineage>
</organism>
<keyword evidence="7" id="KW-0503">Monooxygenase</keyword>
<dbReference type="Gene3D" id="1.10.630.10">
    <property type="entry name" value="Cytochrome P450"/>
    <property type="match status" value="1"/>
</dbReference>
<comment type="caution">
    <text evidence="9">The sequence shown here is derived from an EMBL/GenBank/DDBJ whole genome shotgun (WGS) entry which is preliminary data.</text>
</comment>
<accession>A0AA39ZRB5</accession>
<dbReference type="InterPro" id="IPR050121">
    <property type="entry name" value="Cytochrome_P450_monoxygenase"/>
</dbReference>
<keyword evidence="5 6" id="KW-0408">Iron</keyword>
<evidence type="ECO:0000256" key="2">
    <source>
        <dbReference type="ARBA" id="ARBA00010617"/>
    </source>
</evidence>
<keyword evidence="8" id="KW-0472">Membrane</keyword>
<dbReference type="Pfam" id="PF00067">
    <property type="entry name" value="p450"/>
    <property type="match status" value="1"/>
</dbReference>
<dbReference type="GO" id="GO:0016705">
    <property type="term" value="F:oxidoreductase activity, acting on paired donors, with incorporation or reduction of molecular oxygen"/>
    <property type="evidence" value="ECO:0007669"/>
    <property type="project" value="InterPro"/>
</dbReference>
<evidence type="ECO:0000256" key="5">
    <source>
        <dbReference type="ARBA" id="ARBA00023004"/>
    </source>
</evidence>
<dbReference type="InterPro" id="IPR036396">
    <property type="entry name" value="Cyt_P450_sf"/>
</dbReference>